<keyword evidence="8" id="KW-0175">Coiled coil</keyword>
<dbReference type="EMBL" id="DTHJ01000147">
    <property type="protein sequence ID" value="HHS63391.1"/>
    <property type="molecule type" value="Genomic_DNA"/>
</dbReference>
<keyword evidence="3" id="KW-0813">Transport</keyword>
<accession>A0A7C6AGD6</accession>
<dbReference type="GO" id="GO:0015288">
    <property type="term" value="F:porin activity"/>
    <property type="evidence" value="ECO:0007669"/>
    <property type="project" value="TreeGrafter"/>
</dbReference>
<dbReference type="PANTHER" id="PTHR30026:SF20">
    <property type="entry name" value="OUTER MEMBRANE PROTEIN TOLC"/>
    <property type="match status" value="1"/>
</dbReference>
<dbReference type="InterPro" id="IPR003423">
    <property type="entry name" value="OMP_efflux"/>
</dbReference>
<dbReference type="GO" id="GO:0015562">
    <property type="term" value="F:efflux transmembrane transporter activity"/>
    <property type="evidence" value="ECO:0007669"/>
    <property type="project" value="InterPro"/>
</dbReference>
<comment type="subcellular location">
    <subcellularLocation>
        <location evidence="1">Cell outer membrane</location>
    </subcellularLocation>
</comment>
<evidence type="ECO:0000313" key="9">
    <source>
        <dbReference type="EMBL" id="HHS63391.1"/>
    </source>
</evidence>
<evidence type="ECO:0000256" key="1">
    <source>
        <dbReference type="ARBA" id="ARBA00004442"/>
    </source>
</evidence>
<sequence length="395" mass="46171">MAKRILMITIFVSGFSFLSGQPLSLNDLIDSALVNNPELKSARLRYEAESYNSPLNSLQDPMLGIEFSSDMRMYSVSQEVPFPTKLHSRNKSGVLTAQEYLYDYEAKKNEIIKRVKDAYFRLYTIQREKEIMLKVKNNFTEISALAKKNYILNRVSQTDVLHIEVAQIKLENELLNLENEELTQFAELNQLLGRAPDERLELSADIPSENLIIDPDSIYQLAQKNSPILKGFKTRIAIEENNLSLAHQEYFPDFMVKFEQEEMDLKFQNPKIMLGFTVPLWFWSKQKNMVARMNAEVKMAQSEYQAMENEVLKMLRELVLMIDKQRREIQLYKNSIIPRIEATLKSAIRSYELNRVDIMTVLETQNMLIENELEYYRLRADYSTTLAELERIIGR</sequence>
<dbReference type="InterPro" id="IPR051906">
    <property type="entry name" value="TolC-like"/>
</dbReference>
<evidence type="ECO:0000256" key="6">
    <source>
        <dbReference type="ARBA" id="ARBA00023136"/>
    </source>
</evidence>
<dbReference type="PANTHER" id="PTHR30026">
    <property type="entry name" value="OUTER MEMBRANE PROTEIN TOLC"/>
    <property type="match status" value="1"/>
</dbReference>
<evidence type="ECO:0000256" key="4">
    <source>
        <dbReference type="ARBA" id="ARBA00022452"/>
    </source>
</evidence>
<dbReference type="GO" id="GO:1990281">
    <property type="term" value="C:efflux pump complex"/>
    <property type="evidence" value="ECO:0007669"/>
    <property type="project" value="TreeGrafter"/>
</dbReference>
<keyword evidence="4" id="KW-1134">Transmembrane beta strand</keyword>
<evidence type="ECO:0000256" key="7">
    <source>
        <dbReference type="ARBA" id="ARBA00023237"/>
    </source>
</evidence>
<dbReference type="SUPFAM" id="SSF56954">
    <property type="entry name" value="Outer membrane efflux proteins (OEP)"/>
    <property type="match status" value="1"/>
</dbReference>
<comment type="similarity">
    <text evidence="2">Belongs to the outer membrane factor (OMF) (TC 1.B.17) family.</text>
</comment>
<organism evidence="9">
    <name type="scientific">candidate division WOR-3 bacterium</name>
    <dbReference type="NCBI Taxonomy" id="2052148"/>
    <lineage>
        <taxon>Bacteria</taxon>
        <taxon>Bacteria division WOR-3</taxon>
    </lineage>
</organism>
<name>A0A7C6AGD6_UNCW3</name>
<proteinExistence type="inferred from homology"/>
<dbReference type="AlphaFoldDB" id="A0A7C6AGD6"/>
<comment type="caution">
    <text evidence="9">The sequence shown here is derived from an EMBL/GenBank/DDBJ whole genome shotgun (WGS) entry which is preliminary data.</text>
</comment>
<keyword evidence="7" id="KW-0998">Cell outer membrane</keyword>
<evidence type="ECO:0000256" key="5">
    <source>
        <dbReference type="ARBA" id="ARBA00022692"/>
    </source>
</evidence>
<dbReference type="Pfam" id="PF02321">
    <property type="entry name" value="OEP"/>
    <property type="match status" value="1"/>
</dbReference>
<evidence type="ECO:0000256" key="2">
    <source>
        <dbReference type="ARBA" id="ARBA00007613"/>
    </source>
</evidence>
<dbReference type="GO" id="GO:0009279">
    <property type="term" value="C:cell outer membrane"/>
    <property type="evidence" value="ECO:0007669"/>
    <property type="project" value="UniProtKB-SubCell"/>
</dbReference>
<dbReference type="Gene3D" id="1.20.1600.10">
    <property type="entry name" value="Outer membrane efflux proteins (OEP)"/>
    <property type="match status" value="1"/>
</dbReference>
<keyword evidence="6" id="KW-0472">Membrane</keyword>
<protein>
    <submittedName>
        <fullName evidence="9">TolC family protein</fullName>
    </submittedName>
</protein>
<feature type="coiled-coil region" evidence="8">
    <location>
        <begin position="290"/>
        <end position="335"/>
    </location>
</feature>
<gene>
    <name evidence="9" type="ORF">ENV70_07285</name>
</gene>
<reference evidence="9" key="1">
    <citation type="journal article" date="2020" name="mSystems">
        <title>Genome- and Community-Level Interaction Insights into Carbon Utilization and Element Cycling Functions of Hydrothermarchaeota in Hydrothermal Sediment.</title>
        <authorList>
            <person name="Zhou Z."/>
            <person name="Liu Y."/>
            <person name="Xu W."/>
            <person name="Pan J."/>
            <person name="Luo Z.H."/>
            <person name="Li M."/>
        </authorList>
    </citation>
    <scope>NUCLEOTIDE SEQUENCE [LARGE SCALE GENOMIC DNA]</scope>
    <source>
        <strain evidence="9">SpSt-783</strain>
    </source>
</reference>
<evidence type="ECO:0000256" key="3">
    <source>
        <dbReference type="ARBA" id="ARBA00022448"/>
    </source>
</evidence>
<keyword evidence="5" id="KW-0812">Transmembrane</keyword>
<evidence type="ECO:0000256" key="8">
    <source>
        <dbReference type="SAM" id="Coils"/>
    </source>
</evidence>